<keyword evidence="5 7" id="KW-1133">Transmembrane helix</keyword>
<evidence type="ECO:0000256" key="2">
    <source>
        <dbReference type="ARBA" id="ARBA00022448"/>
    </source>
</evidence>
<keyword evidence="4 7" id="KW-0812">Transmembrane</keyword>
<dbReference type="RefSeq" id="WP_266280765.1">
    <property type="nucleotide sequence ID" value="NZ_JAPKNF010000001.1"/>
</dbReference>
<dbReference type="PROSITE" id="PS50928">
    <property type="entry name" value="ABC_TM1"/>
    <property type="match status" value="1"/>
</dbReference>
<evidence type="ECO:0000259" key="8">
    <source>
        <dbReference type="PROSITE" id="PS50928"/>
    </source>
</evidence>
<feature type="transmembrane region" description="Helical" evidence="7">
    <location>
        <begin position="155"/>
        <end position="179"/>
    </location>
</feature>
<keyword evidence="2 7" id="KW-0813">Transport</keyword>
<keyword evidence="3" id="KW-1003">Cell membrane</keyword>
<dbReference type="CDD" id="cd06261">
    <property type="entry name" value="TM_PBP2"/>
    <property type="match status" value="1"/>
</dbReference>
<comment type="similarity">
    <text evidence="7">Belongs to the binding-protein-dependent transport system permease family.</text>
</comment>
<sequence>MKTRRRMNVATYVALFPAFIVVVFAYLGTMLWTVQISFTESKLLPTFAFSGLRQYERLFATSRWSISLENMVIFGIGLIAVCLVLGFLLAAALDQKIRFENTFRTIFLYPYAMSFIVTGLAWQWILNPTLGLQQYVRNLGWTDFQFDWIIRNDRAIYVVIIAGVWQASGLVMALMLSGLRGIDQELWKAAKIDGIPTWRVYFNIIIPMLRPTIITSVVLLSLAVVRVYDLVLALTGGGPGISTDVPAKFILDYLFGRANIGLATAASSILLVIVLVIITPWLYYEYFRPKRERR</sequence>
<evidence type="ECO:0000256" key="7">
    <source>
        <dbReference type="RuleBase" id="RU363032"/>
    </source>
</evidence>
<dbReference type="PANTHER" id="PTHR30193:SF42">
    <property type="entry name" value="ABC TRANSPORTER PERMEASE PROTEIN"/>
    <property type="match status" value="1"/>
</dbReference>
<proteinExistence type="inferred from homology"/>
<evidence type="ECO:0000256" key="6">
    <source>
        <dbReference type="ARBA" id="ARBA00023136"/>
    </source>
</evidence>
<dbReference type="InterPro" id="IPR000515">
    <property type="entry name" value="MetI-like"/>
</dbReference>
<feature type="transmembrane region" description="Helical" evidence="7">
    <location>
        <begin position="260"/>
        <end position="284"/>
    </location>
</feature>
<name>A0ABU0M3V6_9HYPH</name>
<organism evidence="9 10">
    <name type="scientific">Kaistia geumhonensis</name>
    <dbReference type="NCBI Taxonomy" id="410839"/>
    <lineage>
        <taxon>Bacteria</taxon>
        <taxon>Pseudomonadati</taxon>
        <taxon>Pseudomonadota</taxon>
        <taxon>Alphaproteobacteria</taxon>
        <taxon>Hyphomicrobiales</taxon>
        <taxon>Kaistiaceae</taxon>
        <taxon>Kaistia</taxon>
    </lineage>
</organism>
<feature type="transmembrane region" description="Helical" evidence="7">
    <location>
        <begin position="12"/>
        <end position="34"/>
    </location>
</feature>
<evidence type="ECO:0000256" key="4">
    <source>
        <dbReference type="ARBA" id="ARBA00022692"/>
    </source>
</evidence>
<evidence type="ECO:0000256" key="5">
    <source>
        <dbReference type="ARBA" id="ARBA00022989"/>
    </source>
</evidence>
<feature type="transmembrane region" description="Helical" evidence="7">
    <location>
        <begin position="200"/>
        <end position="225"/>
    </location>
</feature>
<comment type="subcellular location">
    <subcellularLocation>
        <location evidence="1 7">Cell membrane</location>
        <topology evidence="1 7">Multi-pass membrane protein</topology>
    </subcellularLocation>
</comment>
<dbReference type="PANTHER" id="PTHR30193">
    <property type="entry name" value="ABC TRANSPORTER PERMEASE PROTEIN"/>
    <property type="match status" value="1"/>
</dbReference>
<evidence type="ECO:0000313" key="10">
    <source>
        <dbReference type="Proteomes" id="UP001223743"/>
    </source>
</evidence>
<keyword evidence="10" id="KW-1185">Reference proteome</keyword>
<feature type="transmembrane region" description="Helical" evidence="7">
    <location>
        <begin position="105"/>
        <end position="125"/>
    </location>
</feature>
<dbReference type="EMBL" id="JAUSWJ010000001">
    <property type="protein sequence ID" value="MDQ0515630.1"/>
    <property type="molecule type" value="Genomic_DNA"/>
</dbReference>
<dbReference type="SUPFAM" id="SSF161098">
    <property type="entry name" value="MetI-like"/>
    <property type="match status" value="1"/>
</dbReference>
<evidence type="ECO:0000313" key="9">
    <source>
        <dbReference type="EMBL" id="MDQ0515630.1"/>
    </source>
</evidence>
<dbReference type="Pfam" id="PF00528">
    <property type="entry name" value="BPD_transp_1"/>
    <property type="match status" value="1"/>
</dbReference>
<reference evidence="9 10" key="1">
    <citation type="submission" date="2023-07" db="EMBL/GenBank/DDBJ databases">
        <title>Genomic Encyclopedia of Type Strains, Phase IV (KMG-IV): sequencing the most valuable type-strain genomes for metagenomic binning, comparative biology and taxonomic classification.</title>
        <authorList>
            <person name="Goeker M."/>
        </authorList>
    </citation>
    <scope>NUCLEOTIDE SEQUENCE [LARGE SCALE GENOMIC DNA]</scope>
    <source>
        <strain evidence="9 10">B1-1</strain>
    </source>
</reference>
<protein>
    <submittedName>
        <fullName evidence="9">Glucose/mannose transport system permease protein</fullName>
    </submittedName>
</protein>
<feature type="transmembrane region" description="Helical" evidence="7">
    <location>
        <begin position="71"/>
        <end position="93"/>
    </location>
</feature>
<comment type="caution">
    <text evidence="9">The sequence shown here is derived from an EMBL/GenBank/DDBJ whole genome shotgun (WGS) entry which is preliminary data.</text>
</comment>
<evidence type="ECO:0000256" key="1">
    <source>
        <dbReference type="ARBA" id="ARBA00004651"/>
    </source>
</evidence>
<gene>
    <name evidence="9" type="ORF">QO015_001243</name>
</gene>
<accession>A0ABU0M3V6</accession>
<dbReference type="Proteomes" id="UP001223743">
    <property type="component" value="Unassembled WGS sequence"/>
</dbReference>
<dbReference type="Gene3D" id="1.10.3720.10">
    <property type="entry name" value="MetI-like"/>
    <property type="match status" value="1"/>
</dbReference>
<dbReference type="InterPro" id="IPR035906">
    <property type="entry name" value="MetI-like_sf"/>
</dbReference>
<dbReference type="InterPro" id="IPR051393">
    <property type="entry name" value="ABC_transporter_permease"/>
</dbReference>
<feature type="domain" description="ABC transmembrane type-1" evidence="8">
    <location>
        <begin position="68"/>
        <end position="281"/>
    </location>
</feature>
<keyword evidence="6 7" id="KW-0472">Membrane</keyword>
<evidence type="ECO:0000256" key="3">
    <source>
        <dbReference type="ARBA" id="ARBA00022475"/>
    </source>
</evidence>